<dbReference type="AlphaFoldDB" id="X6P791"/>
<accession>X6P791</accession>
<sequence length="118" mass="14312">MHQHKNAKNKPYPYNSETFLPFHASKCLAFGKKENEKETDGFKHHKKKQNKQLSKKRHVKKISNNQKKNFPRNKRKDFFLRFKRRNPAENYKNKQDILCFFLMKEKKKEKKEGAKFGV</sequence>
<evidence type="ECO:0000313" key="3">
    <source>
        <dbReference type="Proteomes" id="UP000023152"/>
    </source>
</evidence>
<dbReference type="EMBL" id="ASPP01003343">
    <property type="protein sequence ID" value="ETO33507.1"/>
    <property type="molecule type" value="Genomic_DNA"/>
</dbReference>
<evidence type="ECO:0000256" key="1">
    <source>
        <dbReference type="SAM" id="MobiDB-lite"/>
    </source>
</evidence>
<proteinExistence type="predicted"/>
<protein>
    <submittedName>
        <fullName evidence="2">Uncharacterized protein</fullName>
    </submittedName>
</protein>
<feature type="compositionally biased region" description="Basic residues" evidence="1">
    <location>
        <begin position="43"/>
        <end position="61"/>
    </location>
</feature>
<reference evidence="2 3" key="1">
    <citation type="journal article" date="2013" name="Curr. Biol.">
        <title>The Genome of the Foraminiferan Reticulomyxa filosa.</title>
        <authorList>
            <person name="Glockner G."/>
            <person name="Hulsmann N."/>
            <person name="Schleicher M."/>
            <person name="Noegel A.A."/>
            <person name="Eichinger L."/>
            <person name="Gallinger C."/>
            <person name="Pawlowski J."/>
            <person name="Sierra R."/>
            <person name="Euteneuer U."/>
            <person name="Pillet L."/>
            <person name="Moustafa A."/>
            <person name="Platzer M."/>
            <person name="Groth M."/>
            <person name="Szafranski K."/>
            <person name="Schliwa M."/>
        </authorList>
    </citation>
    <scope>NUCLEOTIDE SEQUENCE [LARGE SCALE GENOMIC DNA]</scope>
</reference>
<evidence type="ECO:0000313" key="2">
    <source>
        <dbReference type="EMBL" id="ETO33507.1"/>
    </source>
</evidence>
<dbReference type="Proteomes" id="UP000023152">
    <property type="component" value="Unassembled WGS sequence"/>
</dbReference>
<comment type="caution">
    <text evidence="2">The sequence shown here is derived from an EMBL/GenBank/DDBJ whole genome shotgun (WGS) entry which is preliminary data.</text>
</comment>
<feature type="region of interest" description="Disordered" evidence="1">
    <location>
        <begin position="35"/>
        <end position="77"/>
    </location>
</feature>
<name>X6P791_RETFI</name>
<keyword evidence="3" id="KW-1185">Reference proteome</keyword>
<gene>
    <name evidence="2" type="ORF">RFI_03595</name>
</gene>
<organism evidence="2 3">
    <name type="scientific">Reticulomyxa filosa</name>
    <dbReference type="NCBI Taxonomy" id="46433"/>
    <lineage>
        <taxon>Eukaryota</taxon>
        <taxon>Sar</taxon>
        <taxon>Rhizaria</taxon>
        <taxon>Retaria</taxon>
        <taxon>Foraminifera</taxon>
        <taxon>Monothalamids</taxon>
        <taxon>Reticulomyxidae</taxon>
        <taxon>Reticulomyxa</taxon>
    </lineage>
</organism>